<keyword evidence="6" id="KW-0496">Mitochondrion</keyword>
<name>A0A167ZKU6_9EURO</name>
<dbReference type="OrthoDB" id="18574at2759"/>
<dbReference type="Proteomes" id="UP000242877">
    <property type="component" value="Unassembled WGS sequence"/>
</dbReference>
<sequence>MATLSTSAPKPLTAADLKDDYFIPISQLQKNVEASSRRIQPPRVLSDAAGTAISTAALYPLALIVTRLQVQKDLQEERKRRNIAQQQHEETHLTESQSQNHPRVRFNVAEPNHKLDEEPEYDGIIDAARKIYTQEGGLRALYAGFKEACGQAVADTVLYVLAYNAMKSSRVSRTSSTKSTAIATSSLKHELSATDDLVIGVAAECLAKLLTTPISVILSHRQVESFPGMRPSGNGLSGSSARAVAKRIVEENGVRGLWSGYGASCLLALTPGIAAAITGGLQKTQGSKKDVTKAVAGTASTDLVTSGSSHSHRKHDRSAAFADGMGKIIAACLMYPFNVAKVKAQVSCRRGSGTGLGITPKSSIQSVIETATTKGIMALYAGLSGELVRGLVTHGLGVLASAVVRAILLWAYWRVMEMRSYLMRYFISRNAQLKLNFTKPTNARNIDSSPVSSTTPYSLSSTFRSLVQHTKDLSNDLSKRVPRFANSTLAMLGFGGMSKTPKEMLNDSMFVPTPVPPCNIPGHHHMCDCVNEELAEIVHDYVPDDAVDWRSLYQDHWLKV</sequence>
<keyword evidence="8 9" id="KW-0472">Membrane</keyword>
<feature type="repeat" description="Solcar" evidence="9">
    <location>
        <begin position="318"/>
        <end position="407"/>
    </location>
</feature>
<evidence type="ECO:0000256" key="3">
    <source>
        <dbReference type="ARBA" id="ARBA00022448"/>
    </source>
</evidence>
<dbReference type="SUPFAM" id="SSF103506">
    <property type="entry name" value="Mitochondrial carrier"/>
    <property type="match status" value="2"/>
</dbReference>
<reference evidence="13 14" key="1">
    <citation type="journal article" date="2016" name="Genome Biol. Evol.">
        <title>Divergent and convergent evolution of fungal pathogenicity.</title>
        <authorList>
            <person name="Shang Y."/>
            <person name="Xiao G."/>
            <person name="Zheng P."/>
            <person name="Cen K."/>
            <person name="Zhan S."/>
            <person name="Wang C."/>
        </authorList>
    </citation>
    <scope>NUCLEOTIDE SEQUENCE [LARGE SCALE GENOMIC DNA]</scope>
    <source>
        <strain evidence="13 14">ARSEF 7405</strain>
    </source>
</reference>
<organism evidence="13 14">
    <name type="scientific">Ascosphaera apis ARSEF 7405</name>
    <dbReference type="NCBI Taxonomy" id="392613"/>
    <lineage>
        <taxon>Eukaryota</taxon>
        <taxon>Fungi</taxon>
        <taxon>Dikarya</taxon>
        <taxon>Ascomycota</taxon>
        <taxon>Pezizomycotina</taxon>
        <taxon>Eurotiomycetes</taxon>
        <taxon>Eurotiomycetidae</taxon>
        <taxon>Onygenales</taxon>
        <taxon>Ascosphaeraceae</taxon>
        <taxon>Ascosphaera</taxon>
    </lineage>
</organism>
<dbReference type="Pfam" id="PF00153">
    <property type="entry name" value="Mito_carr"/>
    <property type="match status" value="2"/>
</dbReference>
<protein>
    <submittedName>
        <fullName evidence="13">Mitochondrial carrier protein</fullName>
    </submittedName>
</protein>
<evidence type="ECO:0000256" key="8">
    <source>
        <dbReference type="ARBA" id="ARBA00023136"/>
    </source>
</evidence>
<evidence type="ECO:0000313" key="14">
    <source>
        <dbReference type="Proteomes" id="UP000242877"/>
    </source>
</evidence>
<comment type="subcellular location">
    <subcellularLocation>
        <location evidence="1">Membrane</location>
        <topology evidence="1">Multi-pass membrane protein</topology>
    </subcellularLocation>
</comment>
<proteinExistence type="inferred from homology"/>
<evidence type="ECO:0000256" key="9">
    <source>
        <dbReference type="PROSITE-ProRule" id="PRU00282"/>
    </source>
</evidence>
<evidence type="ECO:0000256" key="4">
    <source>
        <dbReference type="ARBA" id="ARBA00022692"/>
    </source>
</evidence>
<evidence type="ECO:0000256" key="7">
    <source>
        <dbReference type="ARBA" id="ARBA00022989"/>
    </source>
</evidence>
<dbReference type="AlphaFoldDB" id="A0A167ZKU6"/>
<keyword evidence="5" id="KW-0677">Repeat</keyword>
<feature type="region of interest" description="Disordered" evidence="11">
    <location>
        <begin position="79"/>
        <end position="101"/>
    </location>
</feature>
<keyword evidence="4 9" id="KW-0812">Transmembrane</keyword>
<keyword evidence="7 12" id="KW-1133">Transmembrane helix</keyword>
<evidence type="ECO:0000256" key="2">
    <source>
        <dbReference type="ARBA" id="ARBA00006375"/>
    </source>
</evidence>
<dbReference type="GO" id="GO:0015217">
    <property type="term" value="F:ADP transmembrane transporter activity"/>
    <property type="evidence" value="ECO:0007669"/>
    <property type="project" value="TreeGrafter"/>
</dbReference>
<keyword evidence="6" id="KW-0999">Mitochondrion inner membrane</keyword>
<evidence type="ECO:0000256" key="6">
    <source>
        <dbReference type="ARBA" id="ARBA00022792"/>
    </source>
</evidence>
<dbReference type="PROSITE" id="PS50920">
    <property type="entry name" value="SOLCAR"/>
    <property type="match status" value="2"/>
</dbReference>
<dbReference type="InterPro" id="IPR018108">
    <property type="entry name" value="MCP_transmembrane"/>
</dbReference>
<feature type="repeat" description="Solcar" evidence="9">
    <location>
        <begin position="42"/>
        <end position="169"/>
    </location>
</feature>
<keyword evidence="14" id="KW-1185">Reference proteome</keyword>
<evidence type="ECO:0000313" key="13">
    <source>
        <dbReference type="EMBL" id="KZZ92792.1"/>
    </source>
</evidence>
<feature type="transmembrane region" description="Helical" evidence="12">
    <location>
        <begin position="391"/>
        <end position="413"/>
    </location>
</feature>
<evidence type="ECO:0000256" key="5">
    <source>
        <dbReference type="ARBA" id="ARBA00022737"/>
    </source>
</evidence>
<comment type="similarity">
    <text evidence="2 10">Belongs to the mitochondrial carrier (TC 2.A.29) family.</text>
</comment>
<dbReference type="InterPro" id="IPR052217">
    <property type="entry name" value="Mito/Peroxisomal_Carrier"/>
</dbReference>
<dbReference type="GO" id="GO:0016020">
    <property type="term" value="C:membrane"/>
    <property type="evidence" value="ECO:0007669"/>
    <property type="project" value="UniProtKB-SubCell"/>
</dbReference>
<dbReference type="InterPro" id="IPR023395">
    <property type="entry name" value="MCP_dom_sf"/>
</dbReference>
<evidence type="ECO:0000256" key="12">
    <source>
        <dbReference type="SAM" id="Phobius"/>
    </source>
</evidence>
<dbReference type="PANTHER" id="PTHR45939">
    <property type="entry name" value="PEROXISOMAL MEMBRANE PROTEIN PMP34-RELATED"/>
    <property type="match status" value="1"/>
</dbReference>
<evidence type="ECO:0000256" key="1">
    <source>
        <dbReference type="ARBA" id="ARBA00004141"/>
    </source>
</evidence>
<dbReference type="VEuPathDB" id="FungiDB:AAP_02873"/>
<gene>
    <name evidence="13" type="ORF">AAP_02873</name>
</gene>
<comment type="caution">
    <text evidence="13">The sequence shown here is derived from an EMBL/GenBank/DDBJ whole genome shotgun (WGS) entry which is preliminary data.</text>
</comment>
<evidence type="ECO:0000256" key="11">
    <source>
        <dbReference type="SAM" id="MobiDB-lite"/>
    </source>
</evidence>
<dbReference type="PANTHER" id="PTHR45939:SF2">
    <property type="entry name" value="CARRIER PROTEIN, PUTATIVE (AFU_ORTHOLOGUE AFUA_2G13870)-RELATED"/>
    <property type="match status" value="1"/>
</dbReference>
<accession>A0A167ZKU6</accession>
<evidence type="ECO:0000256" key="10">
    <source>
        <dbReference type="RuleBase" id="RU000488"/>
    </source>
</evidence>
<dbReference type="EMBL" id="AZGZ01000010">
    <property type="protein sequence ID" value="KZZ92792.1"/>
    <property type="molecule type" value="Genomic_DNA"/>
</dbReference>
<keyword evidence="3 10" id="KW-0813">Transport</keyword>
<dbReference type="Gene3D" id="1.50.40.10">
    <property type="entry name" value="Mitochondrial carrier domain"/>
    <property type="match status" value="2"/>
</dbReference>